<organism evidence="4">
    <name type="scientific">Arabidopsis thaliana</name>
    <name type="common">Mouse-ear cress</name>
    <dbReference type="NCBI Taxonomy" id="3702"/>
    <lineage>
        <taxon>Eukaryota</taxon>
        <taxon>Viridiplantae</taxon>
        <taxon>Streptophyta</taxon>
        <taxon>Embryophyta</taxon>
        <taxon>Tracheophyta</taxon>
        <taxon>Spermatophyta</taxon>
        <taxon>Magnoliopsida</taxon>
        <taxon>eudicotyledons</taxon>
        <taxon>Gunneridae</taxon>
        <taxon>Pentapetalae</taxon>
        <taxon>rosids</taxon>
        <taxon>malvids</taxon>
        <taxon>Brassicales</taxon>
        <taxon>Brassicaceae</taxon>
        <taxon>Camelineae</taxon>
        <taxon>Arabidopsis</taxon>
    </lineage>
</organism>
<dbReference type="iPTMnet" id="Q9SVH8"/>
<reference evidence="3" key="6">
    <citation type="submission" date="2016-05" db="EMBL/GenBank/DDBJ databases">
        <authorList>
            <person name="Krishnakumar V."/>
            <person name="Cheng C.-Y."/>
            <person name="Chan A.P."/>
            <person name="Schobel S."/>
            <person name="Kim M."/>
            <person name="Ferlanti E.S."/>
            <person name="Belyaeva I."/>
            <person name="Rosen B.D."/>
            <person name="Micklem G."/>
            <person name="Miller J.R."/>
            <person name="Vaughn M."/>
            <person name="Town C.D."/>
        </authorList>
    </citation>
    <scope>NUCLEOTIDE SEQUENCE</scope>
</reference>
<name>Q9SVH8_ARATH</name>
<evidence type="ECO:0000313" key="3">
    <source>
        <dbReference type="EMBL" id="AEE84354.1"/>
    </source>
</evidence>
<dbReference type="PaxDb" id="3702-AT4G20690.1"/>
<dbReference type="HOGENOM" id="CLU_1858010_0_0_1"/>
<sequence length="138" mass="15510">MSCQRGGIPRGHLETKTNSSDRPSQPARHLTRLKHLVSRSVSSSSSARPSQAARQLTRPKYLASRPIVFRPQARLSSTIGSFLLYLCLLKKSSFVIRPIRLSRGLVINRKILLPSLEIPFSYLCDSCINSCNRNERGF</sequence>
<evidence type="ECO:0000313" key="6">
    <source>
        <dbReference type="Proteomes" id="UP000006548"/>
    </source>
</evidence>
<reference evidence="3" key="5">
    <citation type="submission" date="2011-02" db="EMBL/GenBank/DDBJ databases">
        <authorList>
            <consortium name="TAIR"/>
            <person name="Swarbreck D."/>
            <person name="Lamesch P."/>
            <person name="Wilks C."/>
            <person name="Huala E."/>
        </authorList>
    </citation>
    <scope>NUCLEOTIDE SEQUENCE</scope>
</reference>
<dbReference type="ExpressionAtlas" id="Q9SVH8">
    <property type="expression patterns" value="baseline and differential"/>
</dbReference>
<gene>
    <name evidence="2 3" type="ordered locus">At4g20690</name>
    <name evidence="4" type="ORF">F21C20.40</name>
    <name evidence="3" type="ORF">F21C20_40</name>
</gene>
<reference evidence="3 6" key="1">
    <citation type="journal article" date="1999" name="Nature">
        <title>Sequence and analysis of chromosome 4 of the plant Arabidopsis thaliana.</title>
        <authorList>
            <consortium name="EU"/>
            <consortium name="CSHL and WU Arabidopsis Sequencing Project"/>
            <person name="Mayer K."/>
            <person name="Schuller C."/>
            <person name="Wambutt R."/>
            <person name="Murphy G."/>
            <person name="Volckaert G."/>
            <person name="Pohl T."/>
            <person name="Dusterhoft A."/>
            <person name="Stiekema W."/>
            <person name="Entian K.D."/>
            <person name="Terryn N."/>
            <person name="Harris B."/>
            <person name="Ansorge W."/>
            <person name="Brandt P."/>
            <person name="Grivell L."/>
            <person name="Rieger M."/>
            <person name="Weichselgartner M."/>
            <person name="de Simone V."/>
            <person name="Obermaier B."/>
            <person name="Mache R."/>
            <person name="Muller M."/>
            <person name="Kreis M."/>
            <person name="Delseny M."/>
            <person name="Puigdomenech P."/>
            <person name="Watson M."/>
            <person name="Schmidtheini T."/>
            <person name="Reichert B."/>
            <person name="Portatelle D."/>
            <person name="Perez-Alonso M."/>
            <person name="Boutry M."/>
            <person name="Bancroft I."/>
            <person name="Vos P."/>
            <person name="Hoheisel J."/>
            <person name="Zimmermann W."/>
            <person name="Wedler H."/>
            <person name="Ridley P."/>
            <person name="Langham S.A."/>
            <person name="McCullagh B."/>
            <person name="Bilham L."/>
            <person name="Robben J."/>
            <person name="Van der Schueren J."/>
            <person name="Grymonprez B."/>
            <person name="Chuang Y.J."/>
            <person name="Vandenbussche F."/>
            <person name="Braeken M."/>
            <person name="Weltjens I."/>
            <person name="Voet M."/>
            <person name="Bastiaens I."/>
            <person name="Aert R."/>
            <person name="Defoor E."/>
            <person name="Weitzenegger T."/>
            <person name="Bothe G."/>
            <person name="Ramsperger U."/>
            <person name="Hilbert H."/>
            <person name="Braun M."/>
            <person name="Holzer E."/>
            <person name="Brandt A."/>
            <person name="Peters S."/>
            <person name="van Staveren M."/>
            <person name="Dirske W."/>
            <person name="Mooijman P."/>
            <person name="Klein Lankhorst R."/>
            <person name="Rose M."/>
            <person name="Hauf J."/>
            <person name="Kotter P."/>
            <person name="Berneiser S."/>
            <person name="Hempel S."/>
            <person name="Feldpausch M."/>
            <person name="Lamberth S."/>
            <person name="Van den Daele H."/>
            <person name="De Keyser A."/>
            <person name="Buysshaert C."/>
            <person name="Gielen J."/>
            <person name="Villarroel R."/>
            <person name="De Clercq R."/>
            <person name="Van Montagu M."/>
            <person name="Rogers J."/>
            <person name="Cronin A."/>
            <person name="Quail M."/>
            <person name="Bray-Allen S."/>
            <person name="Clark L."/>
            <person name="Doggett J."/>
            <person name="Hall S."/>
            <person name="Kay M."/>
            <person name="Lennard N."/>
            <person name="McLay K."/>
            <person name="Mayes R."/>
            <person name="Pettett A."/>
            <person name="Rajandream M.A."/>
            <person name="Lyne M."/>
            <person name="Benes V."/>
            <person name="Rechmann S."/>
            <person name="Borkova D."/>
            <person name="Blocker H."/>
            <person name="Scharfe M."/>
            <person name="Grimm M."/>
            <person name="Lohnert T.H."/>
            <person name="Dose S."/>
            <person name="de Haan M."/>
            <person name="Maarse A."/>
            <person name="Schafer M."/>
            <person name="Muller-Auer S."/>
            <person name="Gabel C."/>
            <person name="Fuchs M."/>
            <person name="Fartmann B."/>
            <person name="Granderath K."/>
            <person name="Dauner D."/>
            <person name="Herzl A."/>
            <person name="Neumann S."/>
            <person name="Argiriou A."/>
            <person name="Vitale D."/>
            <person name="Liguori R."/>
            <person name="Piravandi E."/>
            <person name="Massenet O."/>
            <person name="Quigley F."/>
            <person name="Clabauld G."/>
            <person name="Mundlein A."/>
            <person name="Felber R."/>
            <person name="Schnabl S."/>
            <person name="Hiller R."/>
            <person name="Schmidt W."/>
            <person name="Lecharny A."/>
            <person name="Aubourg S."/>
            <person name="Chefdor F."/>
            <person name="Cooke R."/>
            <person name="Berger C."/>
            <person name="Montfort A."/>
            <person name="Casacuberta E."/>
            <person name="Gibbons T."/>
            <person name="Weber N."/>
            <person name="Vandenbol M."/>
            <person name="Bargues M."/>
            <person name="Terol J."/>
            <person name="Torres A."/>
            <person name="Perez-Perez A."/>
            <person name="Purnelle B."/>
            <person name="Bent E."/>
            <person name="Johnson S."/>
            <person name="Tacon D."/>
            <person name="Jesse T."/>
            <person name="Heijnen L."/>
            <person name="Schwarz S."/>
            <person name="Scholler P."/>
            <person name="Heber S."/>
            <person name="Francs P."/>
            <person name="Bielke C."/>
            <person name="Frishman D."/>
            <person name="Haase D."/>
            <person name="Lemcke K."/>
            <person name="Mewes H.W."/>
            <person name="Stocker S."/>
            <person name="Zaccaria P."/>
            <person name="Bevan M."/>
            <person name="Wilson R.K."/>
            <person name="de la Bastide M."/>
            <person name="Habermann K."/>
            <person name="Parnell L."/>
            <person name="Dedhia N."/>
            <person name="Gnoj L."/>
            <person name="Schutz K."/>
            <person name="Huang E."/>
            <person name="Spiegel L."/>
            <person name="Sehkon M."/>
            <person name="Murray J."/>
            <person name="Sheet P."/>
            <person name="Cordes M."/>
            <person name="Abu-Threideh J."/>
            <person name="Stoneking T."/>
            <person name="Kalicki J."/>
            <person name="Graves T."/>
            <person name="Harmon G."/>
            <person name="Edwards J."/>
            <person name="Latreille P."/>
            <person name="Courtney L."/>
            <person name="Cloud J."/>
            <person name="Abbott A."/>
            <person name="Scott K."/>
            <person name="Johnson D."/>
            <person name="Minx P."/>
            <person name="Bentley D."/>
            <person name="Fulton B."/>
            <person name="Miller N."/>
            <person name="Greco T."/>
            <person name="Kemp K."/>
            <person name="Kramer J."/>
            <person name="Fulton L."/>
            <person name="Mardis E."/>
            <person name="Dante M."/>
            <person name="Pepin K."/>
            <person name="Hillier L."/>
            <person name="Nelson J."/>
            <person name="Spieth J."/>
            <person name="Ryan E."/>
            <person name="Andrews S."/>
            <person name="Geisel C."/>
            <person name="Layman D."/>
            <person name="Du H."/>
            <person name="Ali J."/>
            <person name="Berghoff A."/>
            <person name="Jones K."/>
            <person name="Drone K."/>
            <person name="Cotton M."/>
            <person name="Joshu C."/>
            <person name="Antonoiu B."/>
            <person name="Zidanic M."/>
            <person name="Strong C."/>
            <person name="Sun H."/>
            <person name="Lamar B."/>
            <person name="Yordan C."/>
            <person name="Ma P."/>
            <person name="Zhong J."/>
            <person name="Preston R."/>
            <person name="Vil D."/>
            <person name="Shekher M."/>
            <person name="Matero A."/>
            <person name="Shah R."/>
            <person name="Swaby I.K."/>
            <person name="O'Shaughnessy A."/>
            <person name="Rodriguez M."/>
            <person name="Hoffmann J."/>
            <person name="Till S."/>
            <person name="Granat S."/>
            <person name="Shohdy N."/>
            <person name="Hasegawa A."/>
            <person name="Hameed A."/>
            <person name="Lodhi M."/>
            <person name="Johnson A."/>
            <person name="Chen E."/>
            <person name="Marra M."/>
            <person name="Martienssen R."/>
            <person name="McCombie W.R."/>
        </authorList>
    </citation>
    <scope>NUCLEOTIDE SEQUENCE [LARGE SCALE GENOMIC DNA]</scope>
    <source>
        <strain evidence="6">cv. Columbia</strain>
    </source>
</reference>
<dbReference type="GeneID" id="827816"/>
<evidence type="ECO:0000256" key="1">
    <source>
        <dbReference type="SAM" id="MobiDB-lite"/>
    </source>
</evidence>
<reference evidence="5" key="4">
    <citation type="submission" date="2000-03" db="EMBL/GenBank/DDBJ databases">
        <authorList>
            <person name="Pohl T."/>
            <person name="Weizenegger T."/>
            <person name="Mewes H.W."/>
            <person name="Lemcke K."/>
            <person name="Mayer K.F.X."/>
        </authorList>
    </citation>
    <scope>NUCLEOTIDE SEQUENCE</scope>
</reference>
<accession>Q9SVH8</accession>
<feature type="compositionally biased region" description="Low complexity" evidence="1">
    <location>
        <begin position="38"/>
        <end position="55"/>
    </location>
</feature>
<reference evidence="6" key="7">
    <citation type="journal article" date="2017" name="Plant J.">
        <title>Araport11: a complete reannotation of the Arabidopsis thaliana reference genome.</title>
        <authorList>
            <person name="Cheng C.Y."/>
            <person name="Krishnakumar V."/>
            <person name="Chan A.P."/>
            <person name="Thibaud-Nissen F."/>
            <person name="Schobel S."/>
            <person name="Town C.D."/>
        </authorList>
    </citation>
    <scope>GENOME REANNOTATION</scope>
    <source>
        <strain evidence="6">cv. Columbia</strain>
    </source>
</reference>
<dbReference type="KEGG" id="ath:AT4G20690"/>
<protein>
    <submittedName>
        <fullName evidence="5">Uncharacterized protein AT4g20690</fullName>
    </submittedName>
    <submittedName>
        <fullName evidence="4">Uncharacterized protein F21C20.40</fullName>
    </submittedName>
</protein>
<evidence type="ECO:0000313" key="2">
    <source>
        <dbReference type="Araport" id="AT4G20690"/>
    </source>
</evidence>
<reference evidence="4" key="3">
    <citation type="submission" date="1999-06" db="EMBL/GenBank/DDBJ databases">
        <authorList>
            <person name="EU Arabidopsis sequencing project"/>
        </authorList>
    </citation>
    <scope>NUCLEOTIDE SEQUENCE</scope>
</reference>
<dbReference type="Araport" id="AT4G20690"/>
<dbReference type="EMBL" id="AL080254">
    <property type="protein sequence ID" value="CAB45835.1"/>
    <property type="molecule type" value="Genomic_DNA"/>
</dbReference>
<feature type="region of interest" description="Disordered" evidence="1">
    <location>
        <begin position="1"/>
        <end position="58"/>
    </location>
</feature>
<dbReference type="AlphaFoldDB" id="Q9SVH8"/>
<dbReference type="PIR" id="T10611">
    <property type="entry name" value="T10611"/>
</dbReference>
<dbReference type="TAIR" id="AT4G20690"/>
<dbReference type="EMBL" id="AL161553">
    <property type="protein sequence ID" value="CAB79069.1"/>
    <property type="molecule type" value="Genomic_DNA"/>
</dbReference>
<evidence type="ECO:0000313" key="5">
    <source>
        <dbReference type="EMBL" id="CAB79069.1"/>
    </source>
</evidence>
<reference evidence="4" key="2">
    <citation type="submission" date="1999-06" db="EMBL/GenBank/DDBJ databases">
        <authorList>
            <person name="Bevan M."/>
            <person name="Pohl T."/>
            <person name="Weizenegger T."/>
            <person name="Bancroft I."/>
            <person name="Mewes H.W."/>
            <person name="Mayer K.F.X."/>
            <person name="Lemcke K."/>
            <person name="Schueller C."/>
        </authorList>
    </citation>
    <scope>NUCLEOTIDE SEQUENCE</scope>
</reference>
<evidence type="ECO:0000313" key="4">
    <source>
        <dbReference type="EMBL" id="CAB45835.1"/>
    </source>
</evidence>
<proteinExistence type="predicted"/>
<keyword evidence="6" id="KW-1185">Reference proteome</keyword>
<dbReference type="Proteomes" id="UP000006548">
    <property type="component" value="Chromosome 4"/>
</dbReference>
<dbReference type="EMBL" id="CP002687">
    <property type="protein sequence ID" value="AEE84354.1"/>
    <property type="molecule type" value="Genomic_DNA"/>
</dbReference>